<dbReference type="PROSITE" id="PS51898">
    <property type="entry name" value="TYR_RECOMBINASE"/>
    <property type="match status" value="1"/>
</dbReference>
<dbReference type="Gene3D" id="1.10.150.130">
    <property type="match status" value="1"/>
</dbReference>
<dbReference type="PANTHER" id="PTHR30349:SF41">
    <property type="entry name" value="INTEGRASE_RECOMBINASE PROTEIN MJ0367-RELATED"/>
    <property type="match status" value="1"/>
</dbReference>
<evidence type="ECO:0000313" key="8">
    <source>
        <dbReference type="EMBL" id="KAA1258586.1"/>
    </source>
</evidence>
<keyword evidence="9" id="KW-1185">Reference proteome</keyword>
<dbReference type="InterPro" id="IPR050090">
    <property type="entry name" value="Tyrosine_recombinase_XerCD"/>
</dbReference>
<dbReference type="InterPro" id="IPR002104">
    <property type="entry name" value="Integrase_catalytic"/>
</dbReference>
<dbReference type="PANTHER" id="PTHR30349">
    <property type="entry name" value="PHAGE INTEGRASE-RELATED"/>
    <property type="match status" value="1"/>
</dbReference>
<evidence type="ECO:0000256" key="4">
    <source>
        <dbReference type="ARBA" id="ARBA00023172"/>
    </source>
</evidence>
<dbReference type="InterPro" id="IPR010998">
    <property type="entry name" value="Integrase_recombinase_N"/>
</dbReference>
<keyword evidence="3 5" id="KW-0238">DNA-binding</keyword>
<dbReference type="Pfam" id="PF00589">
    <property type="entry name" value="Phage_integrase"/>
    <property type="match status" value="1"/>
</dbReference>
<sequence length="332" mass="37329">MDFTNRDQAIGFSSRQVTPSITDGATVPALIENAGHDTKRRFVEFFTASIRNKNTRRAYLRAIDRFCSWMEGRGLTRLADIEPTMIAFYIEEMQDGYSKASVKQNLAAIRMMFDYFVTGGLMRHNPSLSVKGPKLTIVKGKTPVLQPGDARLLLDSISTDTVGGLRDKALISLMLFTFARIGAAVSMNVEDVYQNGRRYWVRLKEKGGRQHEMPLQHHAEEAMIAYLDGANLWGQNGTPLFRSLDRKRNLSENRMAAEYSRWMVKRRSRKAGLGGLFNNHTMRASGITAYMMAGGTLEKAQQMAAHASSKTTNLYNRTSDAVTLDEVERILI</sequence>
<comment type="caution">
    <text evidence="8">The sequence shown here is derived from an EMBL/GenBank/DDBJ whole genome shotgun (WGS) entry which is preliminary data.</text>
</comment>
<evidence type="ECO:0000256" key="3">
    <source>
        <dbReference type="ARBA" id="ARBA00023125"/>
    </source>
</evidence>
<evidence type="ECO:0000259" key="6">
    <source>
        <dbReference type="PROSITE" id="PS51898"/>
    </source>
</evidence>
<feature type="domain" description="Tyr recombinase" evidence="6">
    <location>
        <begin position="140"/>
        <end position="329"/>
    </location>
</feature>
<protein>
    <submittedName>
        <fullName evidence="8">Tyrosine recombinase XerC</fullName>
    </submittedName>
</protein>
<evidence type="ECO:0000259" key="7">
    <source>
        <dbReference type="PROSITE" id="PS51900"/>
    </source>
</evidence>
<evidence type="ECO:0000256" key="5">
    <source>
        <dbReference type="PROSITE-ProRule" id="PRU01248"/>
    </source>
</evidence>
<dbReference type="InterPro" id="IPR011010">
    <property type="entry name" value="DNA_brk_join_enz"/>
</dbReference>
<dbReference type="SUPFAM" id="SSF56349">
    <property type="entry name" value="DNA breaking-rejoining enzymes"/>
    <property type="match status" value="1"/>
</dbReference>
<dbReference type="GO" id="GO:0015074">
    <property type="term" value="P:DNA integration"/>
    <property type="evidence" value="ECO:0007669"/>
    <property type="project" value="UniProtKB-KW"/>
</dbReference>
<proteinExistence type="inferred from homology"/>
<dbReference type="Pfam" id="PF02899">
    <property type="entry name" value="Phage_int_SAM_1"/>
    <property type="match status" value="1"/>
</dbReference>
<keyword evidence="2" id="KW-0229">DNA integration</keyword>
<keyword evidence="4" id="KW-0233">DNA recombination</keyword>
<evidence type="ECO:0000313" key="9">
    <source>
        <dbReference type="Proteomes" id="UP000322699"/>
    </source>
</evidence>
<feature type="domain" description="Core-binding (CB)" evidence="7">
    <location>
        <begin position="37"/>
        <end position="117"/>
    </location>
</feature>
<dbReference type="RefSeq" id="WP_084422213.1">
    <property type="nucleotide sequence ID" value="NZ_LWSK01000001.1"/>
</dbReference>
<evidence type="ECO:0000256" key="1">
    <source>
        <dbReference type="ARBA" id="ARBA00008857"/>
    </source>
</evidence>
<dbReference type="PROSITE" id="PS51900">
    <property type="entry name" value="CB"/>
    <property type="match status" value="1"/>
</dbReference>
<dbReference type="GO" id="GO:0006310">
    <property type="term" value="P:DNA recombination"/>
    <property type="evidence" value="ECO:0007669"/>
    <property type="project" value="UniProtKB-KW"/>
</dbReference>
<comment type="similarity">
    <text evidence="1">Belongs to the 'phage' integrase family.</text>
</comment>
<dbReference type="AlphaFoldDB" id="A0A5B1CDD3"/>
<dbReference type="Gene3D" id="1.10.443.10">
    <property type="entry name" value="Intergrase catalytic core"/>
    <property type="match status" value="1"/>
</dbReference>
<reference evidence="8 9" key="1">
    <citation type="submission" date="2019-08" db="EMBL/GenBank/DDBJ databases">
        <title>Deep-cultivation of Planctomycetes and their phenomic and genomic characterization uncovers novel biology.</title>
        <authorList>
            <person name="Wiegand S."/>
            <person name="Jogler M."/>
            <person name="Boedeker C."/>
            <person name="Pinto D."/>
            <person name="Vollmers J."/>
            <person name="Rivas-Marin E."/>
            <person name="Kohn T."/>
            <person name="Peeters S.H."/>
            <person name="Heuer A."/>
            <person name="Rast P."/>
            <person name="Oberbeckmann S."/>
            <person name="Bunk B."/>
            <person name="Jeske O."/>
            <person name="Meyerdierks A."/>
            <person name="Storesund J.E."/>
            <person name="Kallscheuer N."/>
            <person name="Luecker S."/>
            <person name="Lage O.M."/>
            <person name="Pohl T."/>
            <person name="Merkel B.J."/>
            <person name="Hornburger P."/>
            <person name="Mueller R.-W."/>
            <person name="Bruemmer F."/>
            <person name="Labrenz M."/>
            <person name="Spormann A.M."/>
            <person name="Op Den Camp H."/>
            <person name="Overmann J."/>
            <person name="Amann R."/>
            <person name="Jetten M.S.M."/>
            <person name="Mascher T."/>
            <person name="Medema M.H."/>
            <person name="Devos D.P."/>
            <person name="Kaster A.-K."/>
            <person name="Ovreas L."/>
            <person name="Rohde M."/>
            <person name="Galperin M.Y."/>
            <person name="Jogler C."/>
        </authorList>
    </citation>
    <scope>NUCLEOTIDE SEQUENCE [LARGE SCALE GENOMIC DNA]</scope>
    <source>
        <strain evidence="8 9">LF1</strain>
    </source>
</reference>
<dbReference type="Proteomes" id="UP000322699">
    <property type="component" value="Unassembled WGS sequence"/>
</dbReference>
<organism evidence="8 9">
    <name type="scientific">Rubripirellula obstinata</name>
    <dbReference type="NCBI Taxonomy" id="406547"/>
    <lineage>
        <taxon>Bacteria</taxon>
        <taxon>Pseudomonadati</taxon>
        <taxon>Planctomycetota</taxon>
        <taxon>Planctomycetia</taxon>
        <taxon>Pirellulales</taxon>
        <taxon>Pirellulaceae</taxon>
        <taxon>Rubripirellula</taxon>
    </lineage>
</organism>
<dbReference type="InterPro" id="IPR004107">
    <property type="entry name" value="Integrase_SAM-like_N"/>
</dbReference>
<name>A0A5B1CDD3_9BACT</name>
<dbReference type="InterPro" id="IPR044068">
    <property type="entry name" value="CB"/>
</dbReference>
<dbReference type="EMBL" id="VRLW01000001">
    <property type="protein sequence ID" value="KAA1258586.1"/>
    <property type="molecule type" value="Genomic_DNA"/>
</dbReference>
<evidence type="ECO:0000256" key="2">
    <source>
        <dbReference type="ARBA" id="ARBA00022908"/>
    </source>
</evidence>
<dbReference type="InterPro" id="IPR013762">
    <property type="entry name" value="Integrase-like_cat_sf"/>
</dbReference>
<gene>
    <name evidence="8" type="primary">xerC_2</name>
    <name evidence="8" type="ORF">LF1_11080</name>
</gene>
<dbReference type="OrthoDB" id="7830133at2"/>
<dbReference type="GO" id="GO:0003677">
    <property type="term" value="F:DNA binding"/>
    <property type="evidence" value="ECO:0007669"/>
    <property type="project" value="UniProtKB-UniRule"/>
</dbReference>
<accession>A0A5B1CDD3</accession>